<evidence type="ECO:0000313" key="1">
    <source>
        <dbReference type="EMBL" id="DAE29272.1"/>
    </source>
</evidence>
<name>A0A8S5RD11_9VIRU</name>
<reference evidence="1" key="1">
    <citation type="journal article" date="2021" name="Proc. Natl. Acad. Sci. U.S.A.">
        <title>A Catalog of Tens of Thousands of Viruses from Human Metagenomes Reveals Hidden Associations with Chronic Diseases.</title>
        <authorList>
            <person name="Tisza M.J."/>
            <person name="Buck C.B."/>
        </authorList>
    </citation>
    <scope>NUCLEOTIDE SEQUENCE</scope>
    <source>
        <strain evidence="1">Ctx9V1</strain>
    </source>
</reference>
<dbReference type="EMBL" id="BK059093">
    <property type="protein sequence ID" value="DAE29272.1"/>
    <property type="molecule type" value="Genomic_DNA"/>
</dbReference>
<proteinExistence type="predicted"/>
<sequence>MLFSCFSKCTTLRLFNINIFARIMKLQKLWIYFIF</sequence>
<accession>A0A8S5RD11</accession>
<organism evidence="1">
    <name type="scientific">virus sp. ctx9V1</name>
    <dbReference type="NCBI Taxonomy" id="2828001"/>
    <lineage>
        <taxon>Viruses</taxon>
    </lineage>
</organism>
<protein>
    <submittedName>
        <fullName evidence="1">Uncharacterized protein</fullName>
    </submittedName>
</protein>